<gene>
    <name evidence="2" type="ORF">P0020B10.1</name>
    <name evidence="1" type="ORF">P0547A06.28</name>
</gene>
<organism evidence="2 3">
    <name type="scientific">Oryza sativa subsp. japonica</name>
    <name type="common">Rice</name>
    <dbReference type="NCBI Taxonomy" id="39947"/>
    <lineage>
        <taxon>Eukaryota</taxon>
        <taxon>Viridiplantae</taxon>
        <taxon>Streptophyta</taxon>
        <taxon>Embryophyta</taxon>
        <taxon>Tracheophyta</taxon>
        <taxon>Spermatophyta</taxon>
        <taxon>Magnoliopsida</taxon>
        <taxon>Liliopsida</taxon>
        <taxon>Poales</taxon>
        <taxon>Poaceae</taxon>
        <taxon>BOP clade</taxon>
        <taxon>Oryzoideae</taxon>
        <taxon>Oryzeae</taxon>
        <taxon>Oryzinae</taxon>
        <taxon>Oryza</taxon>
        <taxon>Oryza sativa</taxon>
    </lineage>
</organism>
<sequence length="56" mass="6345">MKIHLYFGPSYICLPDHRTWPGQAVKGPTPVGRPRVWADPKPCAMDRAVGPLAFWR</sequence>
<dbReference type="EMBL" id="AP004656">
    <property type="protein sequence ID" value="BAD03313.1"/>
    <property type="molecule type" value="Genomic_DNA"/>
</dbReference>
<protein>
    <submittedName>
        <fullName evidence="2">Uncharacterized protein</fullName>
    </submittedName>
</protein>
<name>Q6ZAS0_ORYSJ</name>
<dbReference type="Proteomes" id="UP000000763">
    <property type="component" value="Chromosome 8"/>
</dbReference>
<dbReference type="AlphaFoldDB" id="Q6ZAS0"/>
<evidence type="ECO:0000313" key="1">
    <source>
        <dbReference type="EMBL" id="BAD03184.1"/>
    </source>
</evidence>
<evidence type="ECO:0000313" key="2">
    <source>
        <dbReference type="EMBL" id="BAD03313.1"/>
    </source>
</evidence>
<evidence type="ECO:0000313" key="3">
    <source>
        <dbReference type="Proteomes" id="UP000000763"/>
    </source>
</evidence>
<proteinExistence type="predicted"/>
<dbReference type="EMBL" id="AP004568">
    <property type="protein sequence ID" value="BAD03184.1"/>
    <property type="molecule type" value="Genomic_DNA"/>
</dbReference>
<reference evidence="3" key="4">
    <citation type="journal article" date="2008" name="Nucleic Acids Res.">
        <title>The rice annotation project database (RAP-DB): 2008 update.</title>
        <authorList>
            <consortium name="The rice annotation project (RAP)"/>
        </authorList>
    </citation>
    <scope>GENOME REANNOTATION</scope>
    <source>
        <strain evidence="3">cv. Nipponbare</strain>
    </source>
</reference>
<reference evidence="2" key="2">
    <citation type="submission" date="2002-01" db="EMBL/GenBank/DDBJ databases">
        <title>Oryza sativa nipponbare(GA3) genomic DNA, chromosome 8, PAC clone:P0020B10.</title>
        <authorList>
            <person name="Sasaki T."/>
            <person name="Matsumoto T."/>
            <person name="Yamamoto K."/>
        </authorList>
    </citation>
    <scope>NUCLEOTIDE SEQUENCE</scope>
</reference>
<accession>Q6ZAS0</accession>
<reference evidence="1" key="1">
    <citation type="submission" date="2001-12" db="EMBL/GenBank/DDBJ databases">
        <title>Oryza sativa nipponbare(GA3) genomic DNA, chromosome 8, PAC clone:P0547A06.</title>
        <authorList>
            <person name="Sasaki T."/>
            <person name="Matsumoto T."/>
            <person name="Yamamoto K."/>
        </authorList>
    </citation>
    <scope>NUCLEOTIDE SEQUENCE</scope>
</reference>
<reference evidence="3" key="3">
    <citation type="journal article" date="2005" name="Nature">
        <title>The map-based sequence of the rice genome.</title>
        <authorList>
            <consortium name="International rice genome sequencing project (IRGSP)"/>
            <person name="Matsumoto T."/>
            <person name="Wu J."/>
            <person name="Kanamori H."/>
            <person name="Katayose Y."/>
            <person name="Fujisawa M."/>
            <person name="Namiki N."/>
            <person name="Mizuno H."/>
            <person name="Yamamoto K."/>
            <person name="Antonio B.A."/>
            <person name="Baba T."/>
            <person name="Sakata K."/>
            <person name="Nagamura Y."/>
            <person name="Aoki H."/>
            <person name="Arikawa K."/>
            <person name="Arita K."/>
            <person name="Bito T."/>
            <person name="Chiden Y."/>
            <person name="Fujitsuka N."/>
            <person name="Fukunaka R."/>
            <person name="Hamada M."/>
            <person name="Harada C."/>
            <person name="Hayashi A."/>
            <person name="Hijishita S."/>
            <person name="Honda M."/>
            <person name="Hosokawa S."/>
            <person name="Ichikawa Y."/>
            <person name="Idonuma A."/>
            <person name="Iijima M."/>
            <person name="Ikeda M."/>
            <person name="Ikeno M."/>
            <person name="Ito K."/>
            <person name="Ito S."/>
            <person name="Ito T."/>
            <person name="Ito Y."/>
            <person name="Ito Y."/>
            <person name="Iwabuchi A."/>
            <person name="Kamiya K."/>
            <person name="Karasawa W."/>
            <person name="Kurita K."/>
            <person name="Katagiri S."/>
            <person name="Kikuta A."/>
            <person name="Kobayashi H."/>
            <person name="Kobayashi N."/>
            <person name="Machita K."/>
            <person name="Maehara T."/>
            <person name="Masukawa M."/>
            <person name="Mizubayashi T."/>
            <person name="Mukai Y."/>
            <person name="Nagasaki H."/>
            <person name="Nagata Y."/>
            <person name="Naito S."/>
            <person name="Nakashima M."/>
            <person name="Nakama Y."/>
            <person name="Nakamichi Y."/>
            <person name="Nakamura M."/>
            <person name="Meguro A."/>
            <person name="Negishi M."/>
            <person name="Ohta I."/>
            <person name="Ohta T."/>
            <person name="Okamoto M."/>
            <person name="Ono N."/>
            <person name="Saji S."/>
            <person name="Sakaguchi M."/>
            <person name="Sakai K."/>
            <person name="Shibata M."/>
            <person name="Shimokawa T."/>
            <person name="Song J."/>
            <person name="Takazaki Y."/>
            <person name="Terasawa K."/>
            <person name="Tsugane M."/>
            <person name="Tsuji K."/>
            <person name="Ueda S."/>
            <person name="Waki K."/>
            <person name="Yamagata H."/>
            <person name="Yamamoto M."/>
            <person name="Yamamoto S."/>
            <person name="Yamane H."/>
            <person name="Yoshiki S."/>
            <person name="Yoshihara R."/>
            <person name="Yukawa K."/>
            <person name="Zhong H."/>
            <person name="Yano M."/>
            <person name="Yuan Q."/>
            <person name="Ouyang S."/>
            <person name="Liu J."/>
            <person name="Jones K.M."/>
            <person name="Gansberger K."/>
            <person name="Moffat K."/>
            <person name="Hill J."/>
            <person name="Bera J."/>
            <person name="Fadrosh D."/>
            <person name="Jin S."/>
            <person name="Johri S."/>
            <person name="Kim M."/>
            <person name="Overton L."/>
            <person name="Reardon M."/>
            <person name="Tsitrin T."/>
            <person name="Vuong H."/>
            <person name="Weaver B."/>
            <person name="Ciecko A."/>
            <person name="Tallon L."/>
            <person name="Jackson J."/>
            <person name="Pai G."/>
            <person name="Aken S.V."/>
            <person name="Utterback T."/>
            <person name="Reidmuller S."/>
            <person name="Feldblyum T."/>
            <person name="Hsiao J."/>
            <person name="Zismann V."/>
            <person name="Iobst S."/>
            <person name="de Vazeille A.R."/>
            <person name="Buell C.R."/>
            <person name="Ying K."/>
            <person name="Li Y."/>
            <person name="Lu T."/>
            <person name="Huang Y."/>
            <person name="Zhao Q."/>
            <person name="Feng Q."/>
            <person name="Zhang L."/>
            <person name="Zhu J."/>
            <person name="Weng Q."/>
            <person name="Mu J."/>
            <person name="Lu Y."/>
            <person name="Fan D."/>
            <person name="Liu Y."/>
            <person name="Guan J."/>
            <person name="Zhang Y."/>
            <person name="Yu S."/>
            <person name="Liu X."/>
            <person name="Zhang Y."/>
            <person name="Hong G."/>
            <person name="Han B."/>
            <person name="Choisne N."/>
            <person name="Demange N."/>
            <person name="Orjeda G."/>
            <person name="Samain S."/>
            <person name="Cattolico L."/>
            <person name="Pelletier E."/>
            <person name="Couloux A."/>
            <person name="Segurens B."/>
            <person name="Wincker P."/>
            <person name="D'Hont A."/>
            <person name="Scarpelli C."/>
            <person name="Weissenbach J."/>
            <person name="Salanoubat M."/>
            <person name="Quetier F."/>
            <person name="Yu Y."/>
            <person name="Kim H.R."/>
            <person name="Rambo T."/>
            <person name="Currie J."/>
            <person name="Collura K."/>
            <person name="Luo M."/>
            <person name="Yang T."/>
            <person name="Ammiraju J.S.S."/>
            <person name="Engler F."/>
            <person name="Soderlund C."/>
            <person name="Wing R.A."/>
            <person name="Palmer L.E."/>
            <person name="de la Bastide M."/>
            <person name="Spiegel L."/>
            <person name="Nascimento L."/>
            <person name="Zutavern T."/>
            <person name="O'Shaughnessy A."/>
            <person name="Dike S."/>
            <person name="Dedhia N."/>
            <person name="Preston R."/>
            <person name="Balija V."/>
            <person name="McCombie W.R."/>
            <person name="Chow T."/>
            <person name="Chen H."/>
            <person name="Chung M."/>
            <person name="Chen C."/>
            <person name="Shaw J."/>
            <person name="Wu H."/>
            <person name="Hsiao K."/>
            <person name="Chao Y."/>
            <person name="Chu M."/>
            <person name="Cheng C."/>
            <person name="Hour A."/>
            <person name="Lee P."/>
            <person name="Lin S."/>
            <person name="Lin Y."/>
            <person name="Liou J."/>
            <person name="Liu S."/>
            <person name="Hsing Y."/>
            <person name="Raghuvanshi S."/>
            <person name="Mohanty A."/>
            <person name="Bharti A.K."/>
            <person name="Gaur A."/>
            <person name="Gupta V."/>
            <person name="Kumar D."/>
            <person name="Ravi V."/>
            <person name="Vij S."/>
            <person name="Kapur A."/>
            <person name="Khurana P."/>
            <person name="Khurana P."/>
            <person name="Khurana J.P."/>
            <person name="Tyagi A.K."/>
            <person name="Gaikwad K."/>
            <person name="Singh A."/>
            <person name="Dalal V."/>
            <person name="Srivastava S."/>
            <person name="Dixit A."/>
            <person name="Pal A.K."/>
            <person name="Ghazi I.A."/>
            <person name="Yadav M."/>
            <person name="Pandit A."/>
            <person name="Bhargava A."/>
            <person name="Sureshbabu K."/>
            <person name="Batra K."/>
            <person name="Sharma T.R."/>
            <person name="Mohapatra T."/>
            <person name="Singh N.K."/>
            <person name="Messing J."/>
            <person name="Nelson A.B."/>
            <person name="Fuks G."/>
            <person name="Kavchok S."/>
            <person name="Keizer G."/>
            <person name="Linton E."/>
            <person name="Llaca V."/>
            <person name="Song R."/>
            <person name="Tanyolac B."/>
            <person name="Young S."/>
            <person name="Ho-Il K."/>
            <person name="Hahn J.H."/>
            <person name="Sangsakoo G."/>
            <person name="Vanavichit A."/>
            <person name="de Mattos Luiz.A.T."/>
            <person name="Zimmer P.D."/>
            <person name="Malone G."/>
            <person name="Dellagostin O."/>
            <person name="de Oliveira A.C."/>
            <person name="Bevan M."/>
            <person name="Bancroft I."/>
            <person name="Minx P."/>
            <person name="Cordum H."/>
            <person name="Wilson R."/>
            <person name="Cheng Z."/>
            <person name="Jin W."/>
            <person name="Jiang J."/>
            <person name="Leong S.A."/>
            <person name="Iwama H."/>
            <person name="Gojobori T."/>
            <person name="Itoh T."/>
            <person name="Niimura Y."/>
            <person name="Fujii Y."/>
            <person name="Habara T."/>
            <person name="Sakai H."/>
            <person name="Sato Y."/>
            <person name="Wilson G."/>
            <person name="Kumar K."/>
            <person name="McCouch S."/>
            <person name="Juretic N."/>
            <person name="Hoen D."/>
            <person name="Wright S."/>
            <person name="Bruskiewich R."/>
            <person name="Bureau T."/>
            <person name="Miyao A."/>
            <person name="Hirochika H."/>
            <person name="Nishikawa T."/>
            <person name="Kadowaki K."/>
            <person name="Sugiura M."/>
            <person name="Burr B."/>
            <person name="Sasaki T."/>
        </authorList>
    </citation>
    <scope>NUCLEOTIDE SEQUENCE [LARGE SCALE GENOMIC DNA]</scope>
    <source>
        <strain evidence="3">cv. Nipponbare</strain>
    </source>
</reference>